<comment type="caution">
    <text evidence="2">The sequence shown here is derived from an EMBL/GenBank/DDBJ whole genome shotgun (WGS) entry which is preliminary data.</text>
</comment>
<accession>A0A1F6H3I8</accession>
<dbReference type="InterPro" id="IPR009875">
    <property type="entry name" value="PilZ_domain"/>
</dbReference>
<protein>
    <recommendedName>
        <fullName evidence="1">PilZ domain-containing protein</fullName>
    </recommendedName>
</protein>
<evidence type="ECO:0000259" key="1">
    <source>
        <dbReference type="Pfam" id="PF07238"/>
    </source>
</evidence>
<gene>
    <name evidence="2" type="ORF">A2557_08130</name>
</gene>
<feature type="domain" description="PilZ" evidence="1">
    <location>
        <begin position="56"/>
        <end position="151"/>
    </location>
</feature>
<proteinExistence type="predicted"/>
<dbReference type="EMBL" id="MFNF01000001">
    <property type="protein sequence ID" value="OGH04932.1"/>
    <property type="molecule type" value="Genomic_DNA"/>
</dbReference>
<dbReference type="Proteomes" id="UP000177583">
    <property type="component" value="Unassembled WGS sequence"/>
</dbReference>
<name>A0A1F6H3I8_9PROT</name>
<dbReference type="Gene3D" id="2.40.10.220">
    <property type="entry name" value="predicted glycosyltransferase like domains"/>
    <property type="match status" value="1"/>
</dbReference>
<sequence>MITVKGVYRNGEVHLDSPSEGLPAKADLILNFPDQGGNKVYFTHRFPQNGLARGQRLSARQPLVGRIWVMDQAQTSQVLYQYPLLDRSFGGISFLSDRLFVEDGTITLAIVNPAQEGEVLMELEVEVRAVEPVEAGYKVGCMFLNSLDEGVFHGLIQTLGLH</sequence>
<evidence type="ECO:0000313" key="3">
    <source>
        <dbReference type="Proteomes" id="UP000177583"/>
    </source>
</evidence>
<organism evidence="2 3">
    <name type="scientific">Candidatus Lambdaproteobacteria bacterium RIFOXYD2_FULL_56_26</name>
    <dbReference type="NCBI Taxonomy" id="1817773"/>
    <lineage>
        <taxon>Bacteria</taxon>
        <taxon>Pseudomonadati</taxon>
        <taxon>Pseudomonadota</taxon>
        <taxon>Candidatus Lambdaproteobacteria</taxon>
    </lineage>
</organism>
<reference evidence="2 3" key="1">
    <citation type="journal article" date="2016" name="Nat. Commun.">
        <title>Thousands of microbial genomes shed light on interconnected biogeochemical processes in an aquifer system.</title>
        <authorList>
            <person name="Anantharaman K."/>
            <person name="Brown C.T."/>
            <person name="Hug L.A."/>
            <person name="Sharon I."/>
            <person name="Castelle C.J."/>
            <person name="Probst A.J."/>
            <person name="Thomas B.C."/>
            <person name="Singh A."/>
            <person name="Wilkins M.J."/>
            <person name="Karaoz U."/>
            <person name="Brodie E.L."/>
            <person name="Williams K.H."/>
            <person name="Hubbard S.S."/>
            <person name="Banfield J.F."/>
        </authorList>
    </citation>
    <scope>NUCLEOTIDE SEQUENCE [LARGE SCALE GENOMIC DNA]</scope>
</reference>
<evidence type="ECO:0000313" key="2">
    <source>
        <dbReference type="EMBL" id="OGH04932.1"/>
    </source>
</evidence>
<dbReference type="Pfam" id="PF07238">
    <property type="entry name" value="PilZ"/>
    <property type="match status" value="1"/>
</dbReference>
<dbReference type="GO" id="GO:0035438">
    <property type="term" value="F:cyclic-di-GMP binding"/>
    <property type="evidence" value="ECO:0007669"/>
    <property type="project" value="InterPro"/>
</dbReference>
<dbReference type="AlphaFoldDB" id="A0A1F6H3I8"/>